<feature type="transmembrane region" description="Helical" evidence="8">
    <location>
        <begin position="6"/>
        <end position="27"/>
    </location>
</feature>
<keyword evidence="6 8" id="KW-0472">Membrane</keyword>
<evidence type="ECO:0000256" key="5">
    <source>
        <dbReference type="ARBA" id="ARBA00022989"/>
    </source>
</evidence>
<proteinExistence type="predicted"/>
<dbReference type="InterPro" id="IPR017825">
    <property type="entry name" value="Lycopene_cyclase_dom"/>
</dbReference>
<evidence type="ECO:0000256" key="8">
    <source>
        <dbReference type="SAM" id="Phobius"/>
    </source>
</evidence>
<evidence type="ECO:0000313" key="10">
    <source>
        <dbReference type="EMBL" id="MFC6891135.1"/>
    </source>
</evidence>
<reference evidence="10 11" key="1">
    <citation type="journal article" date="2019" name="Int. J. Syst. Evol. Microbiol.">
        <title>The Global Catalogue of Microorganisms (GCM) 10K type strain sequencing project: providing services to taxonomists for standard genome sequencing and annotation.</title>
        <authorList>
            <consortium name="The Broad Institute Genomics Platform"/>
            <consortium name="The Broad Institute Genome Sequencing Center for Infectious Disease"/>
            <person name="Wu L."/>
            <person name="Ma J."/>
        </authorList>
    </citation>
    <scope>NUCLEOTIDE SEQUENCE [LARGE SCALE GENOMIC DNA]</scope>
    <source>
        <strain evidence="10 11">SKJ47</strain>
    </source>
</reference>
<evidence type="ECO:0000256" key="7">
    <source>
        <dbReference type="ARBA" id="ARBA00023235"/>
    </source>
</evidence>
<feature type="domain" description="Lycopene cyclase" evidence="9">
    <location>
        <begin position="19"/>
        <end position="96"/>
    </location>
</feature>
<evidence type="ECO:0000256" key="2">
    <source>
        <dbReference type="ARBA" id="ARBA00004829"/>
    </source>
</evidence>
<sequence length="267" mass="28655">MIPPLTYFEFHALFLAPPILALVAVSWRRSRLDRRLLEATAILSIAAVAYTTPWDAWLIEAGVWWYGEGVVAGRILGVPLGEYAFFLLQPVLTLAWTAQFQLSAVGSPSMSPWDRLVGALAGIFVGAVGWTLLGGSSPLEGSAWLDGSAAYLGAVLLWAGPVLAVQWAYDWRALVRRRRTLALGVCVPTLYLCLADRIAIGLGLWRISSDHTTGITPLGLPIEEGAFFLATNVFLVQGLLAYVRLVESGTGTAAGNGTATTERGGDR</sequence>
<dbReference type="RefSeq" id="WP_379738909.1">
    <property type="nucleotide sequence ID" value="NZ_JBHSVN010000001.1"/>
</dbReference>
<feature type="transmembrane region" description="Helical" evidence="8">
    <location>
        <begin position="225"/>
        <end position="243"/>
    </location>
</feature>
<dbReference type="GO" id="GO:0016020">
    <property type="term" value="C:membrane"/>
    <property type="evidence" value="ECO:0007669"/>
    <property type="project" value="UniProtKB-SubCell"/>
</dbReference>
<keyword evidence="5 8" id="KW-1133">Transmembrane helix</keyword>
<keyword evidence="7" id="KW-0413">Isomerase</keyword>
<protein>
    <submittedName>
        <fullName evidence="10">Lycopene cyclase domain-containing protein</fullName>
    </submittedName>
</protein>
<evidence type="ECO:0000256" key="4">
    <source>
        <dbReference type="ARBA" id="ARBA00022746"/>
    </source>
</evidence>
<evidence type="ECO:0000259" key="9">
    <source>
        <dbReference type="Pfam" id="PF18916"/>
    </source>
</evidence>
<feature type="transmembrane region" description="Helical" evidence="8">
    <location>
        <begin position="148"/>
        <end position="169"/>
    </location>
</feature>
<name>A0ABD5URI7_9EURY</name>
<comment type="pathway">
    <text evidence="2">Carotenoid biosynthesis.</text>
</comment>
<gene>
    <name evidence="10" type="ORF">ACFQE9_00600</name>
</gene>
<evidence type="ECO:0000256" key="6">
    <source>
        <dbReference type="ARBA" id="ARBA00023136"/>
    </source>
</evidence>
<keyword evidence="11" id="KW-1185">Reference proteome</keyword>
<comment type="subcellular location">
    <subcellularLocation>
        <location evidence="1">Membrane</location>
        <topology evidence="1">Multi-pass membrane protein</topology>
    </subcellularLocation>
</comment>
<dbReference type="GO" id="GO:0045436">
    <property type="term" value="F:lycopene beta cyclase activity"/>
    <property type="evidence" value="ECO:0007669"/>
    <property type="project" value="UniProtKB-ARBA"/>
</dbReference>
<dbReference type="NCBIfam" id="TIGR03462">
    <property type="entry name" value="CarR_dom_SF"/>
    <property type="match status" value="2"/>
</dbReference>
<feature type="transmembrane region" description="Helical" evidence="8">
    <location>
        <begin position="39"/>
        <end position="59"/>
    </location>
</feature>
<dbReference type="Proteomes" id="UP001596296">
    <property type="component" value="Unassembled WGS sequence"/>
</dbReference>
<dbReference type="GO" id="GO:0016117">
    <property type="term" value="P:carotenoid biosynthetic process"/>
    <property type="evidence" value="ECO:0007669"/>
    <property type="project" value="UniProtKB-KW"/>
</dbReference>
<dbReference type="Pfam" id="PF18916">
    <property type="entry name" value="Lycopene_cyc"/>
    <property type="match status" value="2"/>
</dbReference>
<organism evidence="10 11">
    <name type="scientific">Halopenitus salinus</name>
    <dbReference type="NCBI Taxonomy" id="1198295"/>
    <lineage>
        <taxon>Archaea</taxon>
        <taxon>Methanobacteriati</taxon>
        <taxon>Methanobacteriota</taxon>
        <taxon>Stenosarchaea group</taxon>
        <taxon>Halobacteria</taxon>
        <taxon>Halobacteriales</taxon>
        <taxon>Haloferacaceae</taxon>
        <taxon>Halopenitus</taxon>
    </lineage>
</organism>
<evidence type="ECO:0000256" key="1">
    <source>
        <dbReference type="ARBA" id="ARBA00004141"/>
    </source>
</evidence>
<keyword evidence="3 8" id="KW-0812">Transmembrane</keyword>
<feature type="transmembrane region" description="Helical" evidence="8">
    <location>
        <begin position="116"/>
        <end position="136"/>
    </location>
</feature>
<feature type="transmembrane region" description="Helical" evidence="8">
    <location>
        <begin position="181"/>
        <end position="205"/>
    </location>
</feature>
<feature type="transmembrane region" description="Helical" evidence="8">
    <location>
        <begin position="83"/>
        <end position="104"/>
    </location>
</feature>
<evidence type="ECO:0000313" key="11">
    <source>
        <dbReference type="Proteomes" id="UP001596296"/>
    </source>
</evidence>
<feature type="domain" description="Lycopene cyclase" evidence="9">
    <location>
        <begin position="157"/>
        <end position="231"/>
    </location>
</feature>
<comment type="caution">
    <text evidence="10">The sequence shown here is derived from an EMBL/GenBank/DDBJ whole genome shotgun (WGS) entry which is preliminary data.</text>
</comment>
<keyword evidence="4" id="KW-0125">Carotenoid biosynthesis</keyword>
<dbReference type="EMBL" id="JBHSXL010000001">
    <property type="protein sequence ID" value="MFC6891135.1"/>
    <property type="molecule type" value="Genomic_DNA"/>
</dbReference>
<accession>A0ABD5URI7</accession>
<dbReference type="AlphaFoldDB" id="A0ABD5URI7"/>
<evidence type="ECO:0000256" key="3">
    <source>
        <dbReference type="ARBA" id="ARBA00022692"/>
    </source>
</evidence>